<dbReference type="RefSeq" id="WP_344401830.1">
    <property type="nucleotide sequence ID" value="NZ_BAAASG010000009.1"/>
</dbReference>
<evidence type="ECO:0008006" key="3">
    <source>
        <dbReference type="Google" id="ProtNLM"/>
    </source>
</evidence>
<comment type="caution">
    <text evidence="1">The sequence shown here is derived from an EMBL/GenBank/DDBJ whole genome shotgun (WGS) entry which is preliminary data.</text>
</comment>
<name>A0ABN3M6X0_STRLO</name>
<organism evidence="1 2">
    <name type="scientific">Streptomyces longisporus</name>
    <dbReference type="NCBI Taxonomy" id="1948"/>
    <lineage>
        <taxon>Bacteria</taxon>
        <taxon>Bacillati</taxon>
        <taxon>Actinomycetota</taxon>
        <taxon>Actinomycetes</taxon>
        <taxon>Kitasatosporales</taxon>
        <taxon>Streptomycetaceae</taxon>
        <taxon>Streptomyces</taxon>
    </lineage>
</organism>
<keyword evidence="2" id="KW-1185">Reference proteome</keyword>
<reference evidence="1 2" key="1">
    <citation type="journal article" date="2019" name="Int. J. Syst. Evol. Microbiol.">
        <title>The Global Catalogue of Microorganisms (GCM) 10K type strain sequencing project: providing services to taxonomists for standard genome sequencing and annotation.</title>
        <authorList>
            <consortium name="The Broad Institute Genomics Platform"/>
            <consortium name="The Broad Institute Genome Sequencing Center for Infectious Disease"/>
            <person name="Wu L."/>
            <person name="Ma J."/>
        </authorList>
    </citation>
    <scope>NUCLEOTIDE SEQUENCE [LARGE SCALE GENOMIC DNA]</scope>
    <source>
        <strain evidence="1 2">JCM 4395</strain>
    </source>
</reference>
<accession>A0ABN3M6X0</accession>
<evidence type="ECO:0000313" key="2">
    <source>
        <dbReference type="Proteomes" id="UP001501777"/>
    </source>
</evidence>
<dbReference type="Proteomes" id="UP001501777">
    <property type="component" value="Unassembled WGS sequence"/>
</dbReference>
<dbReference type="EMBL" id="BAAASG010000009">
    <property type="protein sequence ID" value="GAA2495947.1"/>
    <property type="molecule type" value="Genomic_DNA"/>
</dbReference>
<sequence>MSGTSASRTGRARVLVVDDKPTLTAALRTTRGCAPHAVVLPALMLTAKPTPADDSVRLLGDLALPREPRQVHRAVRPIRLTAGELDLPMIHTVRGAVHTITPTEYGR</sequence>
<gene>
    <name evidence="1" type="ORF">GCM10010276_40770</name>
</gene>
<protein>
    <recommendedName>
        <fullName evidence="3">Response regulator</fullName>
    </recommendedName>
</protein>
<proteinExistence type="predicted"/>
<evidence type="ECO:0000313" key="1">
    <source>
        <dbReference type="EMBL" id="GAA2495947.1"/>
    </source>
</evidence>